<keyword evidence="3" id="KW-1185">Reference proteome</keyword>
<dbReference type="AlphaFoldDB" id="A0A8J2K1Q5"/>
<evidence type="ECO:0000256" key="1">
    <source>
        <dbReference type="SAM" id="Phobius"/>
    </source>
</evidence>
<dbReference type="Proteomes" id="UP000708208">
    <property type="component" value="Unassembled WGS sequence"/>
</dbReference>
<feature type="transmembrane region" description="Helical" evidence="1">
    <location>
        <begin position="29"/>
        <end position="50"/>
    </location>
</feature>
<keyword evidence="1" id="KW-1133">Transmembrane helix</keyword>
<organism evidence="2 3">
    <name type="scientific">Allacma fusca</name>
    <dbReference type="NCBI Taxonomy" id="39272"/>
    <lineage>
        <taxon>Eukaryota</taxon>
        <taxon>Metazoa</taxon>
        <taxon>Ecdysozoa</taxon>
        <taxon>Arthropoda</taxon>
        <taxon>Hexapoda</taxon>
        <taxon>Collembola</taxon>
        <taxon>Symphypleona</taxon>
        <taxon>Sminthuridae</taxon>
        <taxon>Allacma</taxon>
    </lineage>
</organism>
<reference evidence="2" key="1">
    <citation type="submission" date="2021-06" db="EMBL/GenBank/DDBJ databases">
        <authorList>
            <person name="Hodson N. C."/>
            <person name="Mongue J. A."/>
            <person name="Jaron S. K."/>
        </authorList>
    </citation>
    <scope>NUCLEOTIDE SEQUENCE</scope>
</reference>
<feature type="transmembrane region" description="Helical" evidence="1">
    <location>
        <begin position="70"/>
        <end position="90"/>
    </location>
</feature>
<accession>A0A8J2K1Q5</accession>
<sequence length="261" mass="29554">GIVLAATVFLTPKLPDALHILKQIRLFQAALEMLIPISFVCIFTFAHYQIFPSSMLWPTMNELTYAKRCFTAAVGTYIIIAATSTAFIWVHTGIEILNIVIEILEELRKYSPGMQTAVIDNPWDFVKVYRQLTILVTDINNVAKHVLTLVQAYCVQEVVLGIYLSIRSPNHIFRLGLLYRAVNSFQIIISVFTKLGYVYEHSTDALMSLSMSSNSPIMKRYARSLQSVKIKHGDLFFADKELVRTTVLSIVDNLISLLLTF</sequence>
<keyword evidence="1" id="KW-0812">Transmembrane</keyword>
<name>A0A8J2K1Q5_9HEXA</name>
<proteinExistence type="predicted"/>
<evidence type="ECO:0000313" key="2">
    <source>
        <dbReference type="EMBL" id="CAG7729539.1"/>
    </source>
</evidence>
<protein>
    <submittedName>
        <fullName evidence="2">Uncharacterized protein</fullName>
    </submittedName>
</protein>
<evidence type="ECO:0000313" key="3">
    <source>
        <dbReference type="Proteomes" id="UP000708208"/>
    </source>
</evidence>
<comment type="caution">
    <text evidence="2">The sequence shown here is derived from an EMBL/GenBank/DDBJ whole genome shotgun (WGS) entry which is preliminary data.</text>
</comment>
<feature type="non-terminal residue" evidence="2">
    <location>
        <position position="1"/>
    </location>
</feature>
<gene>
    <name evidence="2" type="ORF">AFUS01_LOCUS18242</name>
</gene>
<dbReference type="EMBL" id="CAJVCH010179967">
    <property type="protein sequence ID" value="CAG7729539.1"/>
    <property type="molecule type" value="Genomic_DNA"/>
</dbReference>
<keyword evidence="1" id="KW-0472">Membrane</keyword>